<evidence type="ECO:0000256" key="1">
    <source>
        <dbReference type="ARBA" id="ARBA00006817"/>
    </source>
</evidence>
<protein>
    <submittedName>
        <fullName evidence="3">SRPBCC family protein</fullName>
    </submittedName>
</protein>
<organism evidence="3 4">
    <name type="scientific">Kribbella deserti</name>
    <dbReference type="NCBI Taxonomy" id="1926257"/>
    <lineage>
        <taxon>Bacteria</taxon>
        <taxon>Bacillati</taxon>
        <taxon>Actinomycetota</taxon>
        <taxon>Actinomycetes</taxon>
        <taxon>Propionibacteriales</taxon>
        <taxon>Kribbellaceae</taxon>
        <taxon>Kribbella</taxon>
    </lineage>
</organism>
<dbReference type="Proteomes" id="UP001589890">
    <property type="component" value="Unassembled WGS sequence"/>
</dbReference>
<dbReference type="Pfam" id="PF08327">
    <property type="entry name" value="AHSA1"/>
    <property type="match status" value="1"/>
</dbReference>
<dbReference type="EMBL" id="JBHLTC010000018">
    <property type="protein sequence ID" value="MFC0625801.1"/>
    <property type="molecule type" value="Genomic_DNA"/>
</dbReference>
<sequence length="165" mass="18878">MCNRTLQEGLVMEYGSIEREIHVEAAPEIVYEVISSPAHMREWWPDEAHFEPVPGGTGDITFIDKAGAGRTTVPFTVVATEPPRFFSFRWTHPADESANQGNSLLVTFELTPVGEGTRVRFTETGFRERGWEIAALEEQYNEHVKGWDYFIPRLNEYVERLVSSR</sequence>
<accession>A0ABV6QMD2</accession>
<evidence type="ECO:0000313" key="4">
    <source>
        <dbReference type="Proteomes" id="UP001589890"/>
    </source>
</evidence>
<comment type="similarity">
    <text evidence="1">Belongs to the AHA1 family.</text>
</comment>
<evidence type="ECO:0000313" key="3">
    <source>
        <dbReference type="EMBL" id="MFC0625801.1"/>
    </source>
</evidence>
<proteinExistence type="inferred from homology"/>
<dbReference type="RefSeq" id="WP_380048580.1">
    <property type="nucleotide sequence ID" value="NZ_JBHLTC010000018.1"/>
</dbReference>
<dbReference type="InterPro" id="IPR023393">
    <property type="entry name" value="START-like_dom_sf"/>
</dbReference>
<gene>
    <name evidence="3" type="ORF">ACFFGN_17110</name>
</gene>
<dbReference type="Gene3D" id="3.30.530.20">
    <property type="match status" value="1"/>
</dbReference>
<reference evidence="3 4" key="1">
    <citation type="submission" date="2024-09" db="EMBL/GenBank/DDBJ databases">
        <authorList>
            <person name="Sun Q."/>
            <person name="Mori K."/>
        </authorList>
    </citation>
    <scope>NUCLEOTIDE SEQUENCE [LARGE SCALE GENOMIC DNA]</scope>
    <source>
        <strain evidence="3 4">CGMCC 1.15906</strain>
    </source>
</reference>
<keyword evidence="4" id="KW-1185">Reference proteome</keyword>
<dbReference type="InterPro" id="IPR013538">
    <property type="entry name" value="ASHA1/2-like_C"/>
</dbReference>
<dbReference type="SUPFAM" id="SSF55961">
    <property type="entry name" value="Bet v1-like"/>
    <property type="match status" value="1"/>
</dbReference>
<name>A0ABV6QMD2_9ACTN</name>
<evidence type="ECO:0000259" key="2">
    <source>
        <dbReference type="Pfam" id="PF08327"/>
    </source>
</evidence>
<comment type="caution">
    <text evidence="3">The sequence shown here is derived from an EMBL/GenBank/DDBJ whole genome shotgun (WGS) entry which is preliminary data.</text>
</comment>
<feature type="domain" description="Activator of Hsp90 ATPase homologue 1/2-like C-terminal" evidence="2">
    <location>
        <begin position="25"/>
        <end position="159"/>
    </location>
</feature>
<dbReference type="CDD" id="cd08898">
    <property type="entry name" value="SRPBCC_CalC_Aha1-like_5"/>
    <property type="match status" value="1"/>
</dbReference>